<sequence length="442" mass="49581">MISKFWRLIGLVFLFAGMAFNQPRAADLYLIPPKPLVWKDFLGVNAHLLWFNEAQYSQQLSQLKALGLEWVRIDVHWDRLEPEEKKFVWEPLDGVADALQQQQVKSVVYLVGSAPFASSSILPFGQSDQYPPKDVNVFADRMVTLAKRYPVVNAWQVWNEPNLPAFWQPLASPDDYGKLFNASYQALRGGAADKTVVMAGMAYYSQMPLRSGLMLEELAQKIGSPWRGSIVAYHPYSLSPEGDDPSVADFVVRTKTLNARLRATSPLGIWATEWGWSSYDGPKEEQDLIGVDGQADYLLRRLALISAVDFDRVFLFALSDLDERASYRDRYYGLLDLNGNPKPAYTALAKFLAITGPRLNPGTMPKVSSLPKDLATFSVSWMKPDGTQLLMFWAKNAGNMELANIQSATLHQPLKQTSKALTVNGGKVSVPVTQQLQILEWR</sequence>
<feature type="domain" description="Glycoside hydrolase family 5" evidence="4">
    <location>
        <begin position="42"/>
        <end position="285"/>
    </location>
</feature>
<dbReference type="STRING" id="702114.A1355_23570"/>
<comment type="similarity">
    <text evidence="3">Belongs to the glycosyl hydrolase 5 (cellulase A) family.</text>
</comment>
<evidence type="ECO:0000313" key="6">
    <source>
        <dbReference type="Proteomes" id="UP000077628"/>
    </source>
</evidence>
<dbReference type="InterPro" id="IPR051923">
    <property type="entry name" value="Glycosyl_Hydrolase_39"/>
</dbReference>
<gene>
    <name evidence="5" type="ORF">A1355_23570</name>
</gene>
<dbReference type="PANTHER" id="PTHR12631">
    <property type="entry name" value="ALPHA-L-IDURONIDASE"/>
    <property type="match status" value="1"/>
</dbReference>
<dbReference type="InterPro" id="IPR001547">
    <property type="entry name" value="Glyco_hydro_5"/>
</dbReference>
<evidence type="ECO:0000256" key="1">
    <source>
        <dbReference type="ARBA" id="ARBA00022801"/>
    </source>
</evidence>
<accession>A0A177NUC3</accession>
<dbReference type="InterPro" id="IPR017853">
    <property type="entry name" value="GH"/>
</dbReference>
<dbReference type="PANTHER" id="PTHR12631:SF10">
    <property type="entry name" value="BETA-XYLOSIDASE-LIKE PROTEIN-RELATED"/>
    <property type="match status" value="1"/>
</dbReference>
<evidence type="ECO:0000259" key="4">
    <source>
        <dbReference type="Pfam" id="PF00150"/>
    </source>
</evidence>
<proteinExistence type="inferred from homology"/>
<dbReference type="EMBL" id="LUUK01000110">
    <property type="protein sequence ID" value="OAI21144.1"/>
    <property type="molecule type" value="Genomic_DNA"/>
</dbReference>
<reference evidence="6" key="1">
    <citation type="submission" date="2016-03" db="EMBL/GenBank/DDBJ databases">
        <authorList>
            <person name="Heylen K."/>
            <person name="De Vos P."/>
            <person name="Vekeman B."/>
        </authorList>
    </citation>
    <scope>NUCLEOTIDE SEQUENCE [LARGE SCALE GENOMIC DNA]</scope>
    <source>
        <strain evidence="6">R-45383</strain>
    </source>
</reference>
<dbReference type="OrthoDB" id="9776971at2"/>
<dbReference type="GO" id="GO:0004553">
    <property type="term" value="F:hydrolase activity, hydrolyzing O-glycosyl compounds"/>
    <property type="evidence" value="ECO:0007669"/>
    <property type="project" value="InterPro"/>
</dbReference>
<keyword evidence="2 3" id="KW-0326">Glycosidase</keyword>
<dbReference type="Proteomes" id="UP000077628">
    <property type="component" value="Unassembled WGS sequence"/>
</dbReference>
<dbReference type="Gene3D" id="3.20.20.80">
    <property type="entry name" value="Glycosidases"/>
    <property type="match status" value="1"/>
</dbReference>
<comment type="caution">
    <text evidence="5">The sequence shown here is derived from an EMBL/GenBank/DDBJ whole genome shotgun (WGS) entry which is preliminary data.</text>
</comment>
<dbReference type="AlphaFoldDB" id="A0A177NUC3"/>
<evidence type="ECO:0000256" key="3">
    <source>
        <dbReference type="RuleBase" id="RU361153"/>
    </source>
</evidence>
<name>A0A177NUC3_9GAMM</name>
<keyword evidence="1 3" id="KW-0378">Hydrolase</keyword>
<evidence type="ECO:0000313" key="5">
    <source>
        <dbReference type="EMBL" id="OAI21144.1"/>
    </source>
</evidence>
<protein>
    <recommendedName>
        <fullName evidence="4">Glycoside hydrolase family 5 domain-containing protein</fullName>
    </recommendedName>
</protein>
<keyword evidence="6" id="KW-1185">Reference proteome</keyword>
<dbReference type="SUPFAM" id="SSF51445">
    <property type="entry name" value="(Trans)glycosidases"/>
    <property type="match status" value="1"/>
</dbReference>
<evidence type="ECO:0000256" key="2">
    <source>
        <dbReference type="ARBA" id="ARBA00023295"/>
    </source>
</evidence>
<dbReference type="GO" id="GO:0000272">
    <property type="term" value="P:polysaccharide catabolic process"/>
    <property type="evidence" value="ECO:0007669"/>
    <property type="project" value="InterPro"/>
</dbReference>
<dbReference type="RefSeq" id="WP_064027083.1">
    <property type="nucleotide sequence ID" value="NZ_LUUK01000110.1"/>
</dbReference>
<dbReference type="Pfam" id="PF00150">
    <property type="entry name" value="Cellulase"/>
    <property type="match status" value="1"/>
</dbReference>
<organism evidence="5 6">
    <name type="scientific">Methylomonas koyamae</name>
    <dbReference type="NCBI Taxonomy" id="702114"/>
    <lineage>
        <taxon>Bacteria</taxon>
        <taxon>Pseudomonadati</taxon>
        <taxon>Pseudomonadota</taxon>
        <taxon>Gammaproteobacteria</taxon>
        <taxon>Methylococcales</taxon>
        <taxon>Methylococcaceae</taxon>
        <taxon>Methylomonas</taxon>
    </lineage>
</organism>